<proteinExistence type="predicted"/>
<keyword evidence="2" id="KW-0812">Transmembrane</keyword>
<keyword evidence="1" id="KW-0863">Zinc-finger</keyword>
<dbReference type="SMART" id="SM00184">
    <property type="entry name" value="RING"/>
    <property type="match status" value="1"/>
</dbReference>
<keyword evidence="2" id="KW-0472">Membrane</keyword>
<evidence type="ECO:0000313" key="4">
    <source>
        <dbReference type="EMBL" id="CAG9329890.1"/>
    </source>
</evidence>
<dbReference type="InterPro" id="IPR001841">
    <property type="entry name" value="Znf_RING"/>
</dbReference>
<keyword evidence="1" id="KW-0862">Zinc</keyword>
<dbReference type="AlphaFoldDB" id="A0AAU9JXP8"/>
<feature type="transmembrane region" description="Helical" evidence="2">
    <location>
        <begin position="217"/>
        <end position="237"/>
    </location>
</feature>
<dbReference type="SUPFAM" id="SSF57850">
    <property type="entry name" value="RING/U-box"/>
    <property type="match status" value="1"/>
</dbReference>
<dbReference type="EMBL" id="CAJZBQ010000050">
    <property type="protein sequence ID" value="CAG9329890.1"/>
    <property type="molecule type" value="Genomic_DNA"/>
</dbReference>
<sequence>MSNDRINSWIYNTSIIGSLITGIFTCKLTYNYFHLSRIKDYSVSELSNSKTLSSSYVCVSGNVGNHNAFNSLTSKQNLKVVYSDYYDTKYNQLGAVISTSNKKIIKEFCLTEGKQQIFIQPTKDTYITVLRAYAEQSALPVSWTGLIRSIFSSVLFFITKLFLINVEVSQSIIEEVIPKDSNICVIGEIKQIGEKLKIIPDYIAYSKEIILQEKKELLYFLYGLHALLGGYMIWYLNRQAQRRRIRREENEMNREVIIRMPAGFECCICLENPRNIITDPCKHLSICQLCSENLEDCPICRTPITAKTRIFFT</sequence>
<evidence type="ECO:0000259" key="3">
    <source>
        <dbReference type="PROSITE" id="PS50089"/>
    </source>
</evidence>
<comment type="caution">
    <text evidence="4">The sequence shown here is derived from an EMBL/GenBank/DDBJ whole genome shotgun (WGS) entry which is preliminary data.</text>
</comment>
<dbReference type="Gene3D" id="3.30.40.10">
    <property type="entry name" value="Zinc/RING finger domain, C3HC4 (zinc finger)"/>
    <property type="match status" value="1"/>
</dbReference>
<feature type="domain" description="RING-type" evidence="3">
    <location>
        <begin position="266"/>
        <end position="301"/>
    </location>
</feature>
<dbReference type="Pfam" id="PF13920">
    <property type="entry name" value="zf-C3HC4_3"/>
    <property type="match status" value="1"/>
</dbReference>
<dbReference type="PANTHER" id="PTHR12109">
    <property type="entry name" value="RING FINGER PROTEIN 141-RELATED"/>
    <property type="match status" value="1"/>
</dbReference>
<dbReference type="InterPro" id="IPR013083">
    <property type="entry name" value="Znf_RING/FYVE/PHD"/>
</dbReference>
<name>A0AAU9JXP8_9CILI</name>
<keyword evidence="5" id="KW-1185">Reference proteome</keyword>
<evidence type="ECO:0000313" key="5">
    <source>
        <dbReference type="Proteomes" id="UP001162131"/>
    </source>
</evidence>
<keyword evidence="2" id="KW-1133">Transmembrane helix</keyword>
<dbReference type="PROSITE" id="PS50089">
    <property type="entry name" value="ZF_RING_2"/>
    <property type="match status" value="1"/>
</dbReference>
<organism evidence="4 5">
    <name type="scientific">Blepharisma stoltei</name>
    <dbReference type="NCBI Taxonomy" id="1481888"/>
    <lineage>
        <taxon>Eukaryota</taxon>
        <taxon>Sar</taxon>
        <taxon>Alveolata</taxon>
        <taxon>Ciliophora</taxon>
        <taxon>Postciliodesmatophora</taxon>
        <taxon>Heterotrichea</taxon>
        <taxon>Heterotrichida</taxon>
        <taxon>Blepharismidae</taxon>
        <taxon>Blepharisma</taxon>
    </lineage>
</organism>
<reference evidence="4" key="1">
    <citation type="submission" date="2021-09" db="EMBL/GenBank/DDBJ databases">
        <authorList>
            <consortium name="AG Swart"/>
            <person name="Singh M."/>
            <person name="Singh A."/>
            <person name="Seah K."/>
            <person name="Emmerich C."/>
        </authorList>
    </citation>
    <scope>NUCLEOTIDE SEQUENCE</scope>
    <source>
        <strain evidence="4">ATCC30299</strain>
    </source>
</reference>
<dbReference type="GO" id="GO:0008270">
    <property type="term" value="F:zinc ion binding"/>
    <property type="evidence" value="ECO:0007669"/>
    <property type="project" value="UniProtKB-KW"/>
</dbReference>
<dbReference type="InterPro" id="IPR047126">
    <property type="entry name" value="RNF141-like"/>
</dbReference>
<evidence type="ECO:0000256" key="2">
    <source>
        <dbReference type="SAM" id="Phobius"/>
    </source>
</evidence>
<gene>
    <name evidence="4" type="ORF">BSTOLATCC_MIC50006</name>
</gene>
<keyword evidence="1" id="KW-0479">Metal-binding</keyword>
<evidence type="ECO:0000256" key="1">
    <source>
        <dbReference type="PROSITE-ProRule" id="PRU00175"/>
    </source>
</evidence>
<dbReference type="Proteomes" id="UP001162131">
    <property type="component" value="Unassembled WGS sequence"/>
</dbReference>
<protein>
    <recommendedName>
        <fullName evidence="3">RING-type domain-containing protein</fullName>
    </recommendedName>
</protein>
<accession>A0AAU9JXP8</accession>